<keyword evidence="2" id="KW-1185">Reference proteome</keyword>
<reference evidence="1 2" key="1">
    <citation type="journal article" date="2016" name="Genome Biol. Evol.">
        <title>Gene Family Evolution Reflects Adaptation to Soil Environmental Stressors in the Genome of the Collembolan Orchesella cincta.</title>
        <authorList>
            <person name="Faddeeva-Vakhrusheva A."/>
            <person name="Derks M.F."/>
            <person name="Anvar S.Y."/>
            <person name="Agamennone V."/>
            <person name="Suring W."/>
            <person name="Smit S."/>
            <person name="van Straalen N.M."/>
            <person name="Roelofs D."/>
        </authorList>
    </citation>
    <scope>NUCLEOTIDE SEQUENCE [LARGE SCALE GENOMIC DNA]</scope>
    <source>
        <tissue evidence="1">Mixed pool</tissue>
    </source>
</reference>
<dbReference type="STRING" id="48709.A0A1D2M7K9"/>
<gene>
    <name evidence="1" type="ORF">Ocin01_17781</name>
</gene>
<dbReference type="Proteomes" id="UP000094527">
    <property type="component" value="Unassembled WGS sequence"/>
</dbReference>
<protein>
    <submittedName>
        <fullName evidence="1">Dual specificity tyrosine-phosphorylation-regulated kinase 3</fullName>
    </submittedName>
</protein>
<name>A0A1D2M7K9_ORCCI</name>
<dbReference type="EMBL" id="LJIJ01003075">
    <property type="protein sequence ID" value="ODM88902.1"/>
    <property type="molecule type" value="Genomic_DNA"/>
</dbReference>
<evidence type="ECO:0000313" key="2">
    <source>
        <dbReference type="Proteomes" id="UP000094527"/>
    </source>
</evidence>
<proteinExistence type="predicted"/>
<comment type="caution">
    <text evidence="1">The sequence shown here is derived from an EMBL/GenBank/DDBJ whole genome shotgun (WGS) entry which is preliminary data.</text>
</comment>
<organism evidence="1 2">
    <name type="scientific">Orchesella cincta</name>
    <name type="common">Springtail</name>
    <name type="synonym">Podura cincta</name>
    <dbReference type="NCBI Taxonomy" id="48709"/>
    <lineage>
        <taxon>Eukaryota</taxon>
        <taxon>Metazoa</taxon>
        <taxon>Ecdysozoa</taxon>
        <taxon>Arthropoda</taxon>
        <taxon>Hexapoda</taxon>
        <taxon>Collembola</taxon>
        <taxon>Entomobryomorpha</taxon>
        <taxon>Entomobryoidea</taxon>
        <taxon>Orchesellidae</taxon>
        <taxon>Orchesellinae</taxon>
        <taxon>Orchesella</taxon>
    </lineage>
</organism>
<dbReference type="OrthoDB" id="9332038at2759"/>
<dbReference type="GO" id="GO:0016301">
    <property type="term" value="F:kinase activity"/>
    <property type="evidence" value="ECO:0007669"/>
    <property type="project" value="UniProtKB-KW"/>
</dbReference>
<keyword evidence="1" id="KW-0418">Kinase</keyword>
<accession>A0A1D2M7K9</accession>
<evidence type="ECO:0000313" key="1">
    <source>
        <dbReference type="EMBL" id="ODM88902.1"/>
    </source>
</evidence>
<keyword evidence="1" id="KW-0808">Transferase</keyword>
<dbReference type="AlphaFoldDB" id="A0A1D2M7K9"/>
<sequence length="145" mass="16503">MACILECLENSEGYLQKATRAKEFFSDKNNMIPAYCEEKTKKNGKKILVPKRKENGKIRGPPGTRDLELVLGMQGCQAGVFGFREKVLALGARSEVETFSGSSPSLDQEDEIKISDEEWRRWWRRWRGICGKCCGLEPKVVGWEN</sequence>